<accession>A0AAD9L011</accession>
<comment type="caution">
    <text evidence="12">Lacks conserved residue(s) required for the propagation of feature annotation.</text>
</comment>
<dbReference type="PROSITE" id="PS50026">
    <property type="entry name" value="EGF_3"/>
    <property type="match status" value="2"/>
</dbReference>
<keyword evidence="10 12" id="KW-1015">Disulfide bond</keyword>
<dbReference type="PROSITE" id="PS00010">
    <property type="entry name" value="ASX_HYDROXYL"/>
    <property type="match status" value="1"/>
</dbReference>
<dbReference type="PROSITE" id="PS01187">
    <property type="entry name" value="EGF_CA"/>
    <property type="match status" value="1"/>
</dbReference>
<dbReference type="Proteomes" id="UP001209878">
    <property type="component" value="Unassembled WGS sequence"/>
</dbReference>
<dbReference type="GO" id="GO:0005886">
    <property type="term" value="C:plasma membrane"/>
    <property type="evidence" value="ECO:0007669"/>
    <property type="project" value="UniProtKB-SubCell"/>
</dbReference>
<dbReference type="InterPro" id="IPR051495">
    <property type="entry name" value="Epithelial_Barrier/Signaling"/>
</dbReference>
<dbReference type="Pfam" id="PF00008">
    <property type="entry name" value="EGF"/>
    <property type="match status" value="1"/>
</dbReference>
<keyword evidence="17" id="KW-1185">Reference proteome</keyword>
<comment type="caution">
    <text evidence="16">The sequence shown here is derived from an EMBL/GenBank/DDBJ whole genome shotgun (WGS) entry which is preliminary data.</text>
</comment>
<dbReference type="GO" id="GO:0023052">
    <property type="term" value="P:signaling"/>
    <property type="evidence" value="ECO:0007669"/>
    <property type="project" value="UniProtKB-ARBA"/>
</dbReference>
<dbReference type="Pfam" id="PF06119">
    <property type="entry name" value="NIDO"/>
    <property type="match status" value="1"/>
</dbReference>
<dbReference type="PROSITE" id="PS00022">
    <property type="entry name" value="EGF_1"/>
    <property type="match status" value="2"/>
</dbReference>
<evidence type="ECO:0000313" key="16">
    <source>
        <dbReference type="EMBL" id="KAK2180541.1"/>
    </source>
</evidence>
<keyword evidence="7" id="KW-0106">Calcium</keyword>
<dbReference type="PANTHER" id="PTHR13802">
    <property type="entry name" value="MUCIN 4-RELATED"/>
    <property type="match status" value="1"/>
</dbReference>
<evidence type="ECO:0000256" key="5">
    <source>
        <dbReference type="ARBA" id="ARBA00022729"/>
    </source>
</evidence>
<reference evidence="16" key="1">
    <citation type="journal article" date="2023" name="Mol. Biol. Evol.">
        <title>Third-Generation Sequencing Reveals the Adaptive Role of the Epigenome in Three Deep-Sea Polychaetes.</title>
        <authorList>
            <person name="Perez M."/>
            <person name="Aroh O."/>
            <person name="Sun Y."/>
            <person name="Lan Y."/>
            <person name="Juniper S.K."/>
            <person name="Young C.R."/>
            <person name="Angers B."/>
            <person name="Qian P.Y."/>
        </authorList>
    </citation>
    <scope>NUCLEOTIDE SEQUENCE</scope>
    <source>
        <strain evidence="16">R07B-5</strain>
    </source>
</reference>
<dbReference type="InterPro" id="IPR056619">
    <property type="entry name" value="C8-3_MUC4"/>
</dbReference>
<keyword evidence="5" id="KW-0732">Signal</keyword>
<feature type="domain" description="EGF-like" evidence="14">
    <location>
        <begin position="713"/>
        <end position="750"/>
    </location>
</feature>
<evidence type="ECO:0000256" key="1">
    <source>
        <dbReference type="ARBA" id="ARBA00004251"/>
    </source>
</evidence>
<feature type="transmembrane region" description="Helical" evidence="13">
    <location>
        <begin position="791"/>
        <end position="812"/>
    </location>
</feature>
<evidence type="ECO:0000313" key="17">
    <source>
        <dbReference type="Proteomes" id="UP001209878"/>
    </source>
</evidence>
<feature type="disulfide bond" evidence="12">
    <location>
        <begin position="740"/>
        <end position="749"/>
    </location>
</feature>
<dbReference type="GO" id="GO:0007154">
    <property type="term" value="P:cell communication"/>
    <property type="evidence" value="ECO:0007669"/>
    <property type="project" value="UniProtKB-ARBA"/>
</dbReference>
<dbReference type="SMART" id="SM00181">
    <property type="entry name" value="EGF"/>
    <property type="match status" value="5"/>
</dbReference>
<keyword evidence="2" id="KW-1003">Cell membrane</keyword>
<keyword evidence="8 13" id="KW-1133">Transmembrane helix</keyword>
<dbReference type="InterPro" id="IPR000152">
    <property type="entry name" value="EGF-type_Asp/Asn_hydroxyl_site"/>
</dbReference>
<dbReference type="Pfam" id="PF23263">
    <property type="entry name" value="C8-3_MUC4"/>
    <property type="match status" value="1"/>
</dbReference>
<keyword evidence="11" id="KW-0325">Glycoprotein</keyword>
<dbReference type="AlphaFoldDB" id="A0AAD9L011"/>
<evidence type="ECO:0000256" key="4">
    <source>
        <dbReference type="ARBA" id="ARBA00022692"/>
    </source>
</evidence>
<keyword evidence="3 12" id="KW-0245">EGF-like domain</keyword>
<gene>
    <name evidence="16" type="ORF">NP493_439g05024</name>
</gene>
<protein>
    <recommendedName>
        <fullName evidence="18">Mucin-like protein</fullName>
    </recommendedName>
</protein>
<name>A0AAD9L011_RIDPI</name>
<dbReference type="InterPro" id="IPR000742">
    <property type="entry name" value="EGF"/>
</dbReference>
<evidence type="ECO:0000256" key="3">
    <source>
        <dbReference type="ARBA" id="ARBA00022536"/>
    </source>
</evidence>
<dbReference type="InterPro" id="IPR003886">
    <property type="entry name" value="NIDO_dom"/>
</dbReference>
<keyword evidence="6" id="KW-0677">Repeat</keyword>
<dbReference type="InterPro" id="IPR001881">
    <property type="entry name" value="EGF-like_Ca-bd_dom"/>
</dbReference>
<evidence type="ECO:0000256" key="8">
    <source>
        <dbReference type="ARBA" id="ARBA00022989"/>
    </source>
</evidence>
<dbReference type="PROSITE" id="PS50856">
    <property type="entry name" value="AMOP"/>
    <property type="match status" value="1"/>
</dbReference>
<dbReference type="SUPFAM" id="SSF82671">
    <property type="entry name" value="SEA domain"/>
    <property type="match status" value="1"/>
</dbReference>
<dbReference type="EMBL" id="JAODUO010000439">
    <property type="protein sequence ID" value="KAK2180541.1"/>
    <property type="molecule type" value="Genomic_DNA"/>
</dbReference>
<feature type="disulfide bond" evidence="12">
    <location>
        <begin position="701"/>
        <end position="710"/>
    </location>
</feature>
<evidence type="ECO:0000256" key="6">
    <source>
        <dbReference type="ARBA" id="ARBA00022737"/>
    </source>
</evidence>
<dbReference type="InterPro" id="IPR018097">
    <property type="entry name" value="EGF_Ca-bd_CS"/>
</dbReference>
<dbReference type="InterPro" id="IPR026823">
    <property type="entry name" value="cEGF"/>
</dbReference>
<evidence type="ECO:0000256" key="12">
    <source>
        <dbReference type="PROSITE-ProRule" id="PRU00076"/>
    </source>
</evidence>
<dbReference type="Pfam" id="PF12662">
    <property type="entry name" value="cEGF"/>
    <property type="match status" value="1"/>
</dbReference>
<evidence type="ECO:0000256" key="13">
    <source>
        <dbReference type="SAM" id="Phobius"/>
    </source>
</evidence>
<organism evidence="16 17">
    <name type="scientific">Ridgeia piscesae</name>
    <name type="common">Tubeworm</name>
    <dbReference type="NCBI Taxonomy" id="27915"/>
    <lineage>
        <taxon>Eukaryota</taxon>
        <taxon>Metazoa</taxon>
        <taxon>Spiralia</taxon>
        <taxon>Lophotrochozoa</taxon>
        <taxon>Annelida</taxon>
        <taxon>Polychaeta</taxon>
        <taxon>Sedentaria</taxon>
        <taxon>Canalipalpata</taxon>
        <taxon>Sabellida</taxon>
        <taxon>Siboglinidae</taxon>
        <taxon>Ridgeia</taxon>
    </lineage>
</organism>
<dbReference type="GO" id="GO:0007160">
    <property type="term" value="P:cell-matrix adhesion"/>
    <property type="evidence" value="ECO:0007669"/>
    <property type="project" value="InterPro"/>
</dbReference>
<evidence type="ECO:0000256" key="10">
    <source>
        <dbReference type="ARBA" id="ARBA00023157"/>
    </source>
</evidence>
<dbReference type="SMART" id="SM00179">
    <property type="entry name" value="EGF_CA"/>
    <property type="match status" value="5"/>
</dbReference>
<dbReference type="Gene3D" id="2.10.25.10">
    <property type="entry name" value="Laminin"/>
    <property type="match status" value="5"/>
</dbReference>
<proteinExistence type="predicted"/>
<evidence type="ECO:0000256" key="9">
    <source>
        <dbReference type="ARBA" id="ARBA00023136"/>
    </source>
</evidence>
<dbReference type="SMART" id="SM00723">
    <property type="entry name" value="AMOP"/>
    <property type="match status" value="1"/>
</dbReference>
<evidence type="ECO:0000259" key="15">
    <source>
        <dbReference type="PROSITE" id="PS50856"/>
    </source>
</evidence>
<dbReference type="GO" id="GO:0005509">
    <property type="term" value="F:calcium ion binding"/>
    <property type="evidence" value="ECO:0007669"/>
    <property type="project" value="InterPro"/>
</dbReference>
<dbReference type="PROSITE" id="PS01186">
    <property type="entry name" value="EGF_2"/>
    <property type="match status" value="3"/>
</dbReference>
<evidence type="ECO:0000256" key="11">
    <source>
        <dbReference type="ARBA" id="ARBA00023180"/>
    </source>
</evidence>
<evidence type="ECO:0008006" key="18">
    <source>
        <dbReference type="Google" id="ProtNLM"/>
    </source>
</evidence>
<keyword evidence="9 13" id="KW-0472">Membrane</keyword>
<evidence type="ECO:0000256" key="2">
    <source>
        <dbReference type="ARBA" id="ARBA00022475"/>
    </source>
</evidence>
<feature type="domain" description="EGF-like" evidence="14">
    <location>
        <begin position="675"/>
        <end position="711"/>
    </location>
</feature>
<dbReference type="SUPFAM" id="SSF57196">
    <property type="entry name" value="EGF/Laminin"/>
    <property type="match status" value="4"/>
</dbReference>
<dbReference type="PANTHER" id="PTHR13802:SF52">
    <property type="entry name" value="MUCIN-4"/>
    <property type="match status" value="1"/>
</dbReference>
<dbReference type="InterPro" id="IPR005533">
    <property type="entry name" value="AMOP_dom"/>
</dbReference>
<dbReference type="InterPro" id="IPR036364">
    <property type="entry name" value="SEA_dom_sf"/>
</dbReference>
<comment type="subcellular location">
    <subcellularLocation>
        <location evidence="1">Cell membrane</location>
        <topology evidence="1">Single-pass type I membrane protein</topology>
    </subcellularLocation>
</comment>
<evidence type="ECO:0000259" key="14">
    <source>
        <dbReference type="PROSITE" id="PS50026"/>
    </source>
</evidence>
<evidence type="ECO:0000256" key="7">
    <source>
        <dbReference type="ARBA" id="ARBA00022837"/>
    </source>
</evidence>
<feature type="domain" description="AMOP" evidence="15">
    <location>
        <begin position="184"/>
        <end position="304"/>
    </location>
</feature>
<dbReference type="CDD" id="cd00054">
    <property type="entry name" value="EGF_CA"/>
    <property type="match status" value="2"/>
</dbReference>
<dbReference type="FunFam" id="2.10.25.10:FF:000391">
    <property type="entry name" value="Weary, isoform C"/>
    <property type="match status" value="1"/>
</dbReference>
<keyword evidence="4 13" id="KW-0812">Transmembrane</keyword>
<sequence>MNTPFDGRQPKRDFRSMFDSTKMAAARDKGFAMIAPLWTDNDGRHGSVFYHVYDSALDSQSATAKKVFERATNVLKSYRSVDGNALWVLVVTWTAMRPRMWYSPVLDKPNTFQLVLIQDPLKWRTSALFVYGETGWDSTQSVRANIAGYYVVRPADEKVHAAPLSFKARGLDLASVQGNKQLRPDSNYDHMCRVWYGSESASFTATLSCPCNVATANADARWRPDGVKYPDDGKTCFYERMPVETSAQSCCYAELGYLLTREDGSAGPTFRHHPRHYNHRKTDWEPHYWCCVKSHNCDKFYDLRPVDTCESYTAPAIAWMLGDPHVRTLDGLRYTFNGLGEYTLLTTKDNIFTLQDGSDVKAAIVSAVVAKGRDTEKVHVELNGTTGVDLQGQLTRGLFGVFNADPTDDLTPVTRDGSNGVPLSTTGSSERNVYDNFAESWRTPKLDRLFYYRSGTSQMTYDNPDFRPSFSDEFLSSYLSSLTSAERSQYISACDQNTECKFDFALTKDVQFAASTRAQMSRHRAMQDTLGEFCNEDFDGCADEPCTEGTKCTDALPVAHAQTGKAFSCSDCPAGYELNYGICVDINECQRTSTNTCSQRCVNVPVSVSPTGFVCECFAGYSLDTDGTTCTDIDECSGGTSGCTHSCRNTTGSYACLCHNGYALQDDKLTCIKAEVSPCSSSPCVHGGSCGGDSKMYVCKCPQFFFGRRCEYGTDPCSSDPCLNGATCSPATGRAFTCVCRRGYSGTHCEQGVAIPHTVKFRILNMVYTSDLGSKDTIAYRVLTDDLSKKLIIACAAAVAVAVAMLLLYVCVIRLTGSGSKATVDTFNDIGPVGDTDGDVYEELGPPTT</sequence>